<accession>A0ABU7E1C1</accession>
<organism evidence="1 2">
    <name type="scientific">Characodon lateralis</name>
    <dbReference type="NCBI Taxonomy" id="208331"/>
    <lineage>
        <taxon>Eukaryota</taxon>
        <taxon>Metazoa</taxon>
        <taxon>Chordata</taxon>
        <taxon>Craniata</taxon>
        <taxon>Vertebrata</taxon>
        <taxon>Euteleostomi</taxon>
        <taxon>Actinopterygii</taxon>
        <taxon>Neopterygii</taxon>
        <taxon>Teleostei</taxon>
        <taxon>Neoteleostei</taxon>
        <taxon>Acanthomorphata</taxon>
        <taxon>Ovalentaria</taxon>
        <taxon>Atherinomorphae</taxon>
        <taxon>Cyprinodontiformes</taxon>
        <taxon>Goodeidae</taxon>
        <taxon>Characodon</taxon>
    </lineage>
</organism>
<evidence type="ECO:0000313" key="2">
    <source>
        <dbReference type="Proteomes" id="UP001352852"/>
    </source>
</evidence>
<comment type="caution">
    <text evidence="1">The sequence shown here is derived from an EMBL/GenBank/DDBJ whole genome shotgun (WGS) entry which is preliminary data.</text>
</comment>
<gene>
    <name evidence="1" type="ORF">CHARACLAT_011804</name>
</gene>
<name>A0ABU7E1C1_9TELE</name>
<sequence length="99" mass="11891">MAGVTLDWRSLGDEQTKQVYLFVLLKYQNIQIELKERFPWSGAEPKLKLLLYKEVFRFHGFKTDYLFQQSLPKFSKSSLRFFGFNVEKHVLFYCIIKKT</sequence>
<reference evidence="1 2" key="1">
    <citation type="submission" date="2021-06" db="EMBL/GenBank/DDBJ databases">
        <authorList>
            <person name="Palmer J.M."/>
        </authorList>
    </citation>
    <scope>NUCLEOTIDE SEQUENCE [LARGE SCALE GENOMIC DNA]</scope>
    <source>
        <strain evidence="1 2">CL_MEX2019</strain>
        <tissue evidence="1">Muscle</tissue>
    </source>
</reference>
<dbReference type="Proteomes" id="UP001352852">
    <property type="component" value="Unassembled WGS sequence"/>
</dbReference>
<keyword evidence="2" id="KW-1185">Reference proteome</keyword>
<protein>
    <submittedName>
        <fullName evidence="1">Uncharacterized protein</fullName>
    </submittedName>
</protein>
<evidence type="ECO:0000313" key="1">
    <source>
        <dbReference type="EMBL" id="MED6280531.1"/>
    </source>
</evidence>
<dbReference type="EMBL" id="JAHUTJ010041786">
    <property type="protein sequence ID" value="MED6280531.1"/>
    <property type="molecule type" value="Genomic_DNA"/>
</dbReference>
<proteinExistence type="predicted"/>